<name>A0A1U9KIP4_ACEAC</name>
<proteinExistence type="predicted"/>
<accession>A0A1U9KIP4</accession>
<feature type="chain" id="PRO_5010705376" description="Lipoprotein" evidence="2">
    <location>
        <begin position="24"/>
        <end position="71"/>
    </location>
</feature>
<evidence type="ECO:0000256" key="2">
    <source>
        <dbReference type="SAM" id="SignalP"/>
    </source>
</evidence>
<feature type="signal peptide" evidence="2">
    <location>
        <begin position="1"/>
        <end position="23"/>
    </location>
</feature>
<dbReference type="RefSeq" id="WP_077813720.1">
    <property type="nucleotide sequence ID" value="NZ_CP014692.1"/>
</dbReference>
<protein>
    <recommendedName>
        <fullName evidence="5">Lipoprotein</fullName>
    </recommendedName>
</protein>
<sequence>MSRFFAVRGFVAACLCSGLVACSAERHIIQTHNSPHTEEVEKEINLDEDAAGPPKSPSGNIGQNKNDQDEK</sequence>
<organism evidence="3 4">
    <name type="scientific">Acetobacter aceti</name>
    <dbReference type="NCBI Taxonomy" id="435"/>
    <lineage>
        <taxon>Bacteria</taxon>
        <taxon>Pseudomonadati</taxon>
        <taxon>Pseudomonadota</taxon>
        <taxon>Alphaproteobacteria</taxon>
        <taxon>Acetobacterales</taxon>
        <taxon>Acetobacteraceae</taxon>
        <taxon>Acetobacter</taxon>
        <taxon>Acetobacter subgen. Acetobacter</taxon>
    </lineage>
</organism>
<gene>
    <name evidence="3" type="ORF">A0U92_13815</name>
</gene>
<dbReference type="PROSITE" id="PS51257">
    <property type="entry name" value="PROKAR_LIPOPROTEIN"/>
    <property type="match status" value="1"/>
</dbReference>
<reference evidence="3 4" key="1">
    <citation type="submission" date="2016-03" db="EMBL/GenBank/DDBJ databases">
        <title>Acetic acid bacteria sequencing.</title>
        <authorList>
            <person name="Brandt J."/>
            <person name="Jakob F."/>
            <person name="Vogel R.F."/>
        </authorList>
    </citation>
    <scope>NUCLEOTIDE SEQUENCE [LARGE SCALE GENOMIC DNA]</scope>
    <source>
        <strain evidence="3 4">TMW2.1153</strain>
    </source>
</reference>
<evidence type="ECO:0000256" key="1">
    <source>
        <dbReference type="SAM" id="MobiDB-lite"/>
    </source>
</evidence>
<dbReference type="AlphaFoldDB" id="A0A1U9KIP4"/>
<evidence type="ECO:0008006" key="5">
    <source>
        <dbReference type="Google" id="ProtNLM"/>
    </source>
</evidence>
<evidence type="ECO:0000313" key="3">
    <source>
        <dbReference type="EMBL" id="AQS85671.1"/>
    </source>
</evidence>
<evidence type="ECO:0000313" key="4">
    <source>
        <dbReference type="Proteomes" id="UP000188937"/>
    </source>
</evidence>
<keyword evidence="2" id="KW-0732">Signal</keyword>
<dbReference type="Proteomes" id="UP000188937">
    <property type="component" value="Chromosome"/>
</dbReference>
<keyword evidence="4" id="KW-1185">Reference proteome</keyword>
<dbReference type="EMBL" id="CP014692">
    <property type="protein sequence ID" value="AQS85671.1"/>
    <property type="molecule type" value="Genomic_DNA"/>
</dbReference>
<feature type="compositionally biased region" description="Basic and acidic residues" evidence="1">
    <location>
        <begin position="35"/>
        <end position="45"/>
    </location>
</feature>
<feature type="region of interest" description="Disordered" evidence="1">
    <location>
        <begin position="31"/>
        <end position="71"/>
    </location>
</feature>
<dbReference type="KEGG" id="aace:A0U92_13815"/>